<dbReference type="InterPro" id="IPR011009">
    <property type="entry name" value="Kinase-like_dom_sf"/>
</dbReference>
<name>A0AAE0AMC7_9ROSI</name>
<evidence type="ECO:0000256" key="10">
    <source>
        <dbReference type="ARBA" id="ARBA00022989"/>
    </source>
</evidence>
<evidence type="ECO:0000256" key="13">
    <source>
        <dbReference type="PROSITE-ProRule" id="PRU10141"/>
    </source>
</evidence>
<dbReference type="PANTHER" id="PTHR45631:SF197">
    <property type="entry name" value="TYROSINE KINASE FAMILY PROTEIN"/>
    <property type="match status" value="1"/>
</dbReference>
<reference evidence="15" key="1">
    <citation type="journal article" date="2023" name="Plant J.">
        <title>Genome sequences and population genomics provide insights into the demographic history, inbreeding, and mutation load of two 'living fossil' tree species of Dipteronia.</title>
        <authorList>
            <person name="Feng Y."/>
            <person name="Comes H.P."/>
            <person name="Chen J."/>
            <person name="Zhu S."/>
            <person name="Lu R."/>
            <person name="Zhang X."/>
            <person name="Li P."/>
            <person name="Qiu J."/>
            <person name="Olsen K.M."/>
            <person name="Qiu Y."/>
        </authorList>
    </citation>
    <scope>NUCLEOTIDE SEQUENCE</scope>
    <source>
        <strain evidence="15">NBL</strain>
    </source>
</reference>
<dbReference type="FunFam" id="1.10.510.10:FF:000146">
    <property type="entry name" value="LRR receptor-like serine/threonine-protein kinase IOS1"/>
    <property type="match status" value="1"/>
</dbReference>
<keyword evidence="11" id="KW-0472">Membrane</keyword>
<dbReference type="Gene3D" id="3.30.200.20">
    <property type="entry name" value="Phosphorylase Kinase, domain 1"/>
    <property type="match status" value="1"/>
</dbReference>
<dbReference type="InterPro" id="IPR008271">
    <property type="entry name" value="Ser/Thr_kinase_AS"/>
</dbReference>
<dbReference type="GO" id="GO:0016020">
    <property type="term" value="C:membrane"/>
    <property type="evidence" value="ECO:0007669"/>
    <property type="project" value="UniProtKB-SubCell"/>
</dbReference>
<keyword evidence="6" id="KW-0732">Signal</keyword>
<dbReference type="Pfam" id="PF07714">
    <property type="entry name" value="PK_Tyr_Ser-Thr"/>
    <property type="match status" value="1"/>
</dbReference>
<gene>
    <name evidence="15" type="ORF">Dsin_014054</name>
</gene>
<dbReference type="CDD" id="cd14066">
    <property type="entry name" value="STKc_IRAK"/>
    <property type="match status" value="1"/>
</dbReference>
<evidence type="ECO:0000256" key="4">
    <source>
        <dbReference type="ARBA" id="ARBA00022679"/>
    </source>
</evidence>
<accession>A0AAE0AMC7</accession>
<evidence type="ECO:0000256" key="7">
    <source>
        <dbReference type="ARBA" id="ARBA00022741"/>
    </source>
</evidence>
<keyword evidence="9 13" id="KW-0067">ATP-binding</keyword>
<protein>
    <recommendedName>
        <fullName evidence="14">Protein kinase domain-containing protein</fullName>
    </recommendedName>
</protein>
<dbReference type="GO" id="GO:0005524">
    <property type="term" value="F:ATP binding"/>
    <property type="evidence" value="ECO:0007669"/>
    <property type="project" value="UniProtKB-UniRule"/>
</dbReference>
<dbReference type="InterPro" id="IPR001245">
    <property type="entry name" value="Ser-Thr/Tyr_kinase_cat_dom"/>
</dbReference>
<dbReference type="FunFam" id="3.30.200.20:FF:000394">
    <property type="entry name" value="Leucine-rich repeat receptor-like protein kinase"/>
    <property type="match status" value="1"/>
</dbReference>
<evidence type="ECO:0000256" key="1">
    <source>
        <dbReference type="ARBA" id="ARBA00004167"/>
    </source>
</evidence>
<dbReference type="Pfam" id="PF12819">
    <property type="entry name" value="Malectin_like"/>
    <property type="match status" value="1"/>
</dbReference>
<dbReference type="InterPro" id="IPR000719">
    <property type="entry name" value="Prot_kinase_dom"/>
</dbReference>
<evidence type="ECO:0000256" key="2">
    <source>
        <dbReference type="ARBA" id="ARBA00022527"/>
    </source>
</evidence>
<dbReference type="InterPro" id="IPR017441">
    <property type="entry name" value="Protein_kinase_ATP_BS"/>
</dbReference>
<dbReference type="Gene3D" id="1.10.510.10">
    <property type="entry name" value="Transferase(Phosphotransferase) domain 1"/>
    <property type="match status" value="1"/>
</dbReference>
<evidence type="ECO:0000256" key="6">
    <source>
        <dbReference type="ARBA" id="ARBA00022729"/>
    </source>
</evidence>
<keyword evidence="10" id="KW-1133">Transmembrane helix</keyword>
<keyword evidence="12" id="KW-0675">Receptor</keyword>
<keyword evidence="5" id="KW-0812">Transmembrane</keyword>
<evidence type="ECO:0000259" key="14">
    <source>
        <dbReference type="PROSITE" id="PS50011"/>
    </source>
</evidence>
<dbReference type="EMBL" id="JANJYJ010000004">
    <property type="protein sequence ID" value="KAK3220084.1"/>
    <property type="molecule type" value="Genomic_DNA"/>
</dbReference>
<keyword evidence="4" id="KW-0808">Transferase</keyword>
<evidence type="ECO:0000256" key="11">
    <source>
        <dbReference type="ARBA" id="ARBA00023136"/>
    </source>
</evidence>
<comment type="caution">
    <text evidence="15">The sequence shown here is derived from an EMBL/GenBank/DDBJ whole genome shotgun (WGS) entry which is preliminary data.</text>
</comment>
<dbReference type="Proteomes" id="UP001281410">
    <property type="component" value="Unassembled WGS sequence"/>
</dbReference>
<dbReference type="PROSITE" id="PS50011">
    <property type="entry name" value="PROTEIN_KINASE_DOM"/>
    <property type="match status" value="1"/>
</dbReference>
<evidence type="ECO:0000256" key="9">
    <source>
        <dbReference type="ARBA" id="ARBA00022840"/>
    </source>
</evidence>
<keyword evidence="7 13" id="KW-0547">Nucleotide-binding</keyword>
<dbReference type="PROSITE" id="PS00107">
    <property type="entry name" value="PROTEIN_KINASE_ATP"/>
    <property type="match status" value="1"/>
</dbReference>
<keyword evidence="8" id="KW-0418">Kinase</keyword>
<comment type="subcellular location">
    <subcellularLocation>
        <location evidence="1">Membrane</location>
        <topology evidence="1">Single-pass membrane protein</topology>
    </subcellularLocation>
</comment>
<keyword evidence="3" id="KW-0597">Phosphoprotein</keyword>
<dbReference type="PROSITE" id="PS00108">
    <property type="entry name" value="PROTEIN_KINASE_ST"/>
    <property type="match status" value="1"/>
</dbReference>
<dbReference type="SUPFAM" id="SSF56112">
    <property type="entry name" value="Protein kinase-like (PK-like)"/>
    <property type="match status" value="1"/>
</dbReference>
<feature type="domain" description="Protein kinase" evidence="14">
    <location>
        <begin position="49"/>
        <end position="321"/>
    </location>
</feature>
<evidence type="ECO:0000256" key="8">
    <source>
        <dbReference type="ARBA" id="ARBA00022777"/>
    </source>
</evidence>
<keyword evidence="2" id="KW-0723">Serine/threonine-protein kinase</keyword>
<sequence>MVADGLAKRDVALDGENVVWTAKTSTNWNGPLELKNKRFLYSDVVRITNNFEMIVGKGGFGTVYYGRLDETQVAVKMLSPSSTQGYKQFQAEVALLMRVHHKNLTILVGYCNDGTNMGLIYEFIANGNLETHLLDNNMEDILSWEGRLRIATEAAQGLEYLHNGCKPPIVHRDVKSTNILLNENFQAKLADFGLSRMFPIEGGTHVSTAIAGSPGYLDPEYYISDRLTEKSDVYSFGVVLLEIISSKPMIEKSVERTHITQWVSFMLAKEDIKNIVDPKLNGDFNINCVRKAVKIAIAPVSPNSTSRPTMTQVVMELNECLAIEIALIILSSLCFFFTGFISLDCGSPRDSNYTEATTGIKYISDAAFIDTGIGKKILPEFQAGTQQQGWYVRSFPEGIRNCYKLNLIKGSKYLIRAIFLYGNYDEQDRLPRFDLHIGPNNWESVKIESVSFEVKKEIIHVLSSSYLYFCLVNTGSGTPFISALEIRLLKDSIYKTQSGSLNDFARFDIGPTIDSAVRYKDDVYDRIWFPYHGQDEDWTSISTSLNVNSVNNVDYQPPSIIMKSAGTPKNASKPMEFFLQPKNDTSPTIYVYLHFAEIQKLQANESRQFNISLNGKHWFGPFSPDISPQPLCSALQP</sequence>
<organism evidence="15 16">
    <name type="scientific">Dipteronia sinensis</name>
    <dbReference type="NCBI Taxonomy" id="43782"/>
    <lineage>
        <taxon>Eukaryota</taxon>
        <taxon>Viridiplantae</taxon>
        <taxon>Streptophyta</taxon>
        <taxon>Embryophyta</taxon>
        <taxon>Tracheophyta</taxon>
        <taxon>Spermatophyta</taxon>
        <taxon>Magnoliopsida</taxon>
        <taxon>eudicotyledons</taxon>
        <taxon>Gunneridae</taxon>
        <taxon>Pentapetalae</taxon>
        <taxon>rosids</taxon>
        <taxon>malvids</taxon>
        <taxon>Sapindales</taxon>
        <taxon>Sapindaceae</taxon>
        <taxon>Hippocastanoideae</taxon>
        <taxon>Acereae</taxon>
        <taxon>Dipteronia</taxon>
    </lineage>
</organism>
<feature type="binding site" evidence="13">
    <location>
        <position position="76"/>
    </location>
    <ligand>
        <name>ATP</name>
        <dbReference type="ChEBI" id="CHEBI:30616"/>
    </ligand>
</feature>
<evidence type="ECO:0000256" key="12">
    <source>
        <dbReference type="ARBA" id="ARBA00023170"/>
    </source>
</evidence>
<dbReference type="SMART" id="SM00220">
    <property type="entry name" value="S_TKc"/>
    <property type="match status" value="1"/>
</dbReference>
<dbReference type="AlphaFoldDB" id="A0AAE0AMC7"/>
<dbReference type="PANTHER" id="PTHR45631">
    <property type="entry name" value="OS07G0107800 PROTEIN-RELATED"/>
    <property type="match status" value="1"/>
</dbReference>
<proteinExistence type="predicted"/>
<keyword evidence="16" id="KW-1185">Reference proteome</keyword>
<evidence type="ECO:0000256" key="3">
    <source>
        <dbReference type="ARBA" id="ARBA00022553"/>
    </source>
</evidence>
<dbReference type="GO" id="GO:0004674">
    <property type="term" value="F:protein serine/threonine kinase activity"/>
    <property type="evidence" value="ECO:0007669"/>
    <property type="project" value="UniProtKB-KW"/>
</dbReference>
<evidence type="ECO:0000313" key="16">
    <source>
        <dbReference type="Proteomes" id="UP001281410"/>
    </source>
</evidence>
<evidence type="ECO:0000313" key="15">
    <source>
        <dbReference type="EMBL" id="KAK3220084.1"/>
    </source>
</evidence>
<dbReference type="InterPro" id="IPR024788">
    <property type="entry name" value="Malectin-like_Carb-bd_dom"/>
</dbReference>
<evidence type="ECO:0000256" key="5">
    <source>
        <dbReference type="ARBA" id="ARBA00022692"/>
    </source>
</evidence>